<sequence>MAPTASTRSKKRQAQKLQPGLSTTFARVSKTVTVSRSDREKNFATKQPGLEKLAIEEKQRKAQEISPPKASKSKRKRVESENEEEGESIIEYFSSAKRAKVQLPTPPRSLSERGSSEVIIPAPVQELLQIHKAFVKAFALHRAHNGPSAPAELGVLLESVTRLYQKRAVGVPDLQRILALYESTRKDESTNDSLSCSKSPFKLLVSGLGTSRRHLAEFVGYETQVRKHGRLTEQKVFDFNEQGLQAHLQSQVDQACSEGTFDGPVESYPILAFEVGAQTVARQVKVSETKKHILGGRKPDLDFGKLSVKDDSEPEASKQQTIKSRTLSLFDRVKAKQLANSAVNVPSADALRRKHAVGRIAEVVEILRMKQQQKLNGYRGAGVHGKASFSFQQIVNEIKASMSIPMGEDEIKMCLEILGKEVEDGWCTIFELGLTKSVVLMGLGKSGVEVAAMIKV</sequence>
<dbReference type="InterPro" id="IPR032054">
    <property type="entry name" value="Cdt1_C"/>
</dbReference>
<dbReference type="InParanoid" id="W2S396"/>
<dbReference type="EMBL" id="KB822718">
    <property type="protein sequence ID" value="ETN42399.1"/>
    <property type="molecule type" value="Genomic_DNA"/>
</dbReference>
<protein>
    <recommendedName>
        <fullName evidence="4">DNA replication factor Cdt1 C-terminal domain-containing protein</fullName>
    </recommendedName>
</protein>
<dbReference type="STRING" id="1220924.W2S396"/>
<keyword evidence="2" id="KW-0131">Cell cycle</keyword>
<dbReference type="Gene3D" id="1.10.10.1420">
    <property type="entry name" value="DNA replication factor Cdt1, C-terminal WH domain"/>
    <property type="match status" value="1"/>
</dbReference>
<evidence type="ECO:0000256" key="1">
    <source>
        <dbReference type="ARBA" id="ARBA00008356"/>
    </source>
</evidence>
<dbReference type="Proteomes" id="UP000030752">
    <property type="component" value="Unassembled WGS sequence"/>
</dbReference>
<feature type="compositionally biased region" description="Polar residues" evidence="3">
    <location>
        <begin position="20"/>
        <end position="35"/>
    </location>
</feature>
<comment type="similarity">
    <text evidence="1">Belongs to the Cdt1 family.</text>
</comment>
<evidence type="ECO:0000313" key="6">
    <source>
        <dbReference type="Proteomes" id="UP000030752"/>
    </source>
</evidence>
<dbReference type="OrthoDB" id="341730at2759"/>
<evidence type="ECO:0000259" key="4">
    <source>
        <dbReference type="Pfam" id="PF16679"/>
    </source>
</evidence>
<feature type="region of interest" description="Disordered" evidence="3">
    <location>
        <begin position="1"/>
        <end position="85"/>
    </location>
</feature>
<dbReference type="AlphaFoldDB" id="W2S396"/>
<dbReference type="HOGENOM" id="CLU_563831_0_0_1"/>
<reference evidence="5 6" key="1">
    <citation type="submission" date="2013-03" db="EMBL/GenBank/DDBJ databases">
        <title>The Genome Sequence of Phialophora europaea CBS 101466.</title>
        <authorList>
            <consortium name="The Broad Institute Genomics Platform"/>
            <person name="Cuomo C."/>
            <person name="de Hoog S."/>
            <person name="Gorbushina A."/>
            <person name="Walker B."/>
            <person name="Young S.K."/>
            <person name="Zeng Q."/>
            <person name="Gargeya S."/>
            <person name="Fitzgerald M."/>
            <person name="Haas B."/>
            <person name="Abouelleil A."/>
            <person name="Allen A.W."/>
            <person name="Alvarado L."/>
            <person name="Arachchi H.M."/>
            <person name="Berlin A.M."/>
            <person name="Chapman S.B."/>
            <person name="Gainer-Dewar J."/>
            <person name="Goldberg J."/>
            <person name="Griggs A."/>
            <person name="Gujja S."/>
            <person name="Hansen M."/>
            <person name="Howarth C."/>
            <person name="Imamovic A."/>
            <person name="Ireland A."/>
            <person name="Larimer J."/>
            <person name="McCowan C."/>
            <person name="Murphy C."/>
            <person name="Pearson M."/>
            <person name="Poon T.W."/>
            <person name="Priest M."/>
            <person name="Roberts A."/>
            <person name="Saif S."/>
            <person name="Shea T."/>
            <person name="Sisk P."/>
            <person name="Sykes S."/>
            <person name="Wortman J."/>
            <person name="Nusbaum C."/>
            <person name="Birren B."/>
        </authorList>
    </citation>
    <scope>NUCLEOTIDE SEQUENCE [LARGE SCALE GENOMIC DNA]</scope>
    <source>
        <strain evidence="5 6">CBS 101466</strain>
    </source>
</reference>
<evidence type="ECO:0000313" key="5">
    <source>
        <dbReference type="EMBL" id="ETN42399.1"/>
    </source>
</evidence>
<dbReference type="VEuPathDB" id="FungiDB:HMPREF1541_01553"/>
<dbReference type="GeneID" id="19968892"/>
<gene>
    <name evidence="5" type="ORF">HMPREF1541_01553</name>
</gene>
<evidence type="ECO:0000256" key="3">
    <source>
        <dbReference type="SAM" id="MobiDB-lite"/>
    </source>
</evidence>
<feature type="domain" description="DNA replication factor Cdt1 C-terminal" evidence="4">
    <location>
        <begin position="328"/>
        <end position="432"/>
    </location>
</feature>
<feature type="compositionally biased region" description="Basic and acidic residues" evidence="3">
    <location>
        <begin position="53"/>
        <end position="63"/>
    </location>
</feature>
<dbReference type="RefSeq" id="XP_008714135.1">
    <property type="nucleotide sequence ID" value="XM_008715913.1"/>
</dbReference>
<dbReference type="InterPro" id="IPR038090">
    <property type="entry name" value="Cdt1_C_WH_dom_sf"/>
</dbReference>
<organism evidence="5 6">
    <name type="scientific">Cyphellophora europaea (strain CBS 101466)</name>
    <name type="common">Phialophora europaea</name>
    <dbReference type="NCBI Taxonomy" id="1220924"/>
    <lineage>
        <taxon>Eukaryota</taxon>
        <taxon>Fungi</taxon>
        <taxon>Dikarya</taxon>
        <taxon>Ascomycota</taxon>
        <taxon>Pezizomycotina</taxon>
        <taxon>Eurotiomycetes</taxon>
        <taxon>Chaetothyriomycetidae</taxon>
        <taxon>Chaetothyriales</taxon>
        <taxon>Cyphellophoraceae</taxon>
        <taxon>Cyphellophora</taxon>
    </lineage>
</organism>
<proteinExistence type="inferred from homology"/>
<name>W2S396_CYPE1</name>
<dbReference type="Pfam" id="PF16679">
    <property type="entry name" value="CDT1_C"/>
    <property type="match status" value="1"/>
</dbReference>
<dbReference type="Pfam" id="PF26121">
    <property type="entry name" value="HTH_CDT1"/>
    <property type="match status" value="1"/>
</dbReference>
<evidence type="ECO:0000256" key="2">
    <source>
        <dbReference type="ARBA" id="ARBA00023306"/>
    </source>
</evidence>
<dbReference type="eggNOG" id="ENOG502S8WG">
    <property type="taxonomic scope" value="Eukaryota"/>
</dbReference>
<accession>W2S396</accession>
<keyword evidence="6" id="KW-1185">Reference proteome</keyword>